<evidence type="ECO:0000313" key="4">
    <source>
        <dbReference type="Proteomes" id="UP000037460"/>
    </source>
</evidence>
<accession>A0A0M0K2A2</accession>
<reference evidence="4" key="1">
    <citation type="journal article" date="2015" name="PLoS Genet.">
        <title>Genome Sequence and Transcriptome Analyses of Chrysochromulina tobin: Metabolic Tools for Enhanced Algal Fitness in the Prominent Order Prymnesiales (Haptophyceae).</title>
        <authorList>
            <person name="Hovde B.T."/>
            <person name="Deodato C.R."/>
            <person name="Hunsperger H.M."/>
            <person name="Ryken S.A."/>
            <person name="Yost W."/>
            <person name="Jha R.K."/>
            <person name="Patterson J."/>
            <person name="Monnat R.J. Jr."/>
            <person name="Barlow S.B."/>
            <person name="Starkenburg S.R."/>
            <person name="Cattolico R.A."/>
        </authorList>
    </citation>
    <scope>NUCLEOTIDE SEQUENCE</scope>
    <source>
        <strain evidence="4">CCMP291</strain>
    </source>
</reference>
<keyword evidence="1" id="KW-1133">Transmembrane helix</keyword>
<sequence length="262" mass="29870">MTTALQQGTPEWHAARKGKLTASNVGAALGLCLWTSRKVAFNRAMGTDTFEGNDATRWGSNNEPNAILAYSAHTGNLVEKTGLHVHEHTPWLAGSPDGLVGTEGMVEAKCPYWKKQVHFEIPLYYYMQINLCLECANREWCDYISWTPDAYKVIRVTRDRDLHERMLPHYSNFFAAMSRGADGPPVVRKGELQIMRAMVISLLLLLSLLVNYNLRIINTKIRLFEAALERPEFNVSQKLGFYRELKKLERDRYIAIVAEHLD</sequence>
<dbReference type="Proteomes" id="UP000037460">
    <property type="component" value="Unassembled WGS sequence"/>
</dbReference>
<dbReference type="GO" id="GO:0006281">
    <property type="term" value="P:DNA repair"/>
    <property type="evidence" value="ECO:0007669"/>
    <property type="project" value="UniProtKB-ARBA"/>
</dbReference>
<dbReference type="NCBIfam" id="TIGR03033">
    <property type="entry name" value="phage_rel_nuc"/>
    <property type="match status" value="1"/>
</dbReference>
<comment type="caution">
    <text evidence="3">The sequence shown here is derived from an EMBL/GenBank/DDBJ whole genome shotgun (WGS) entry which is preliminary data.</text>
</comment>
<name>A0A0M0K2A2_9EUKA</name>
<keyword evidence="1" id="KW-0812">Transmembrane</keyword>
<gene>
    <name evidence="3" type="ORF">Ctob_016106</name>
</gene>
<dbReference type="PANTHER" id="PTHR46609:SF6">
    <property type="entry name" value="EXONUCLEASE, PHAGE-TYPE_RECB, C-TERMINAL DOMAIN-CONTAINING PROTEIN-RELATED"/>
    <property type="match status" value="1"/>
</dbReference>
<evidence type="ECO:0000313" key="3">
    <source>
        <dbReference type="EMBL" id="KOO32991.1"/>
    </source>
</evidence>
<dbReference type="InterPro" id="IPR019080">
    <property type="entry name" value="YqaJ_viral_recombinase"/>
</dbReference>
<evidence type="ECO:0000256" key="1">
    <source>
        <dbReference type="SAM" id="Phobius"/>
    </source>
</evidence>
<dbReference type="PANTHER" id="PTHR46609">
    <property type="entry name" value="EXONUCLEASE, PHAGE-TYPE/RECB, C-TERMINAL DOMAIN-CONTAINING PROTEIN"/>
    <property type="match status" value="1"/>
</dbReference>
<dbReference type="CDD" id="cd22343">
    <property type="entry name" value="PDDEXK_lambda_exonuclease-like"/>
    <property type="match status" value="1"/>
</dbReference>
<dbReference type="InterPro" id="IPR011604">
    <property type="entry name" value="PDDEXK-like_dom_sf"/>
</dbReference>
<dbReference type="EMBL" id="JWZX01001630">
    <property type="protein sequence ID" value="KOO32991.1"/>
    <property type="molecule type" value="Genomic_DNA"/>
</dbReference>
<feature type="domain" description="YqaJ viral recombinase" evidence="2">
    <location>
        <begin position="11"/>
        <end position="138"/>
    </location>
</feature>
<dbReference type="InterPro" id="IPR051703">
    <property type="entry name" value="NF-kappa-B_Signaling_Reg"/>
</dbReference>
<dbReference type="OrthoDB" id="8194943at2759"/>
<dbReference type="Pfam" id="PF09588">
    <property type="entry name" value="YqaJ"/>
    <property type="match status" value="1"/>
</dbReference>
<keyword evidence="4" id="KW-1185">Reference proteome</keyword>
<evidence type="ECO:0000259" key="2">
    <source>
        <dbReference type="Pfam" id="PF09588"/>
    </source>
</evidence>
<dbReference type="InterPro" id="IPR017482">
    <property type="entry name" value="Lambda-type_endonuclease"/>
</dbReference>
<dbReference type="Gene3D" id="3.90.320.10">
    <property type="match status" value="1"/>
</dbReference>
<dbReference type="InterPro" id="IPR011335">
    <property type="entry name" value="Restrct_endonuc-II-like"/>
</dbReference>
<dbReference type="SUPFAM" id="SSF52980">
    <property type="entry name" value="Restriction endonuclease-like"/>
    <property type="match status" value="1"/>
</dbReference>
<organism evidence="3 4">
    <name type="scientific">Chrysochromulina tobinii</name>
    <dbReference type="NCBI Taxonomy" id="1460289"/>
    <lineage>
        <taxon>Eukaryota</taxon>
        <taxon>Haptista</taxon>
        <taxon>Haptophyta</taxon>
        <taxon>Prymnesiophyceae</taxon>
        <taxon>Prymnesiales</taxon>
        <taxon>Chrysochromulinaceae</taxon>
        <taxon>Chrysochromulina</taxon>
    </lineage>
</organism>
<protein>
    <submittedName>
        <fullName evidence="3">YgaJ-like viral recombinase domain protein</fullName>
    </submittedName>
</protein>
<keyword evidence="1" id="KW-0472">Membrane</keyword>
<feature type="transmembrane region" description="Helical" evidence="1">
    <location>
        <begin position="194"/>
        <end position="214"/>
    </location>
</feature>
<proteinExistence type="predicted"/>
<dbReference type="AlphaFoldDB" id="A0A0M0K2A2"/>